<dbReference type="OrthoDB" id="9786413at2"/>
<dbReference type="GO" id="GO:0055085">
    <property type="term" value="P:transmembrane transport"/>
    <property type="evidence" value="ECO:0007669"/>
    <property type="project" value="InterPro"/>
</dbReference>
<evidence type="ECO:0000313" key="10">
    <source>
        <dbReference type="Proteomes" id="UP000215509"/>
    </source>
</evidence>
<proteinExistence type="inferred from homology"/>
<dbReference type="Proteomes" id="UP000215509">
    <property type="component" value="Unassembled WGS sequence"/>
</dbReference>
<dbReference type="InterPro" id="IPR000515">
    <property type="entry name" value="MetI-like"/>
</dbReference>
<protein>
    <submittedName>
        <fullName evidence="9">ABC transporter permease</fullName>
    </submittedName>
</protein>
<dbReference type="InterPro" id="IPR051393">
    <property type="entry name" value="ABC_transporter_permease"/>
</dbReference>
<dbReference type="EMBL" id="NMQW01000002">
    <property type="protein sequence ID" value="OXM87724.1"/>
    <property type="molecule type" value="Genomic_DNA"/>
</dbReference>
<evidence type="ECO:0000256" key="1">
    <source>
        <dbReference type="ARBA" id="ARBA00004651"/>
    </source>
</evidence>
<feature type="transmembrane region" description="Helical" evidence="7">
    <location>
        <begin position="12"/>
        <end position="35"/>
    </location>
</feature>
<feature type="transmembrane region" description="Helical" evidence="7">
    <location>
        <begin position="72"/>
        <end position="98"/>
    </location>
</feature>
<dbReference type="Gene3D" id="1.10.3720.10">
    <property type="entry name" value="MetI-like"/>
    <property type="match status" value="1"/>
</dbReference>
<feature type="transmembrane region" description="Helical" evidence="7">
    <location>
        <begin position="263"/>
        <end position="283"/>
    </location>
</feature>
<dbReference type="PANTHER" id="PTHR30193">
    <property type="entry name" value="ABC TRANSPORTER PERMEASE PROTEIN"/>
    <property type="match status" value="1"/>
</dbReference>
<comment type="caution">
    <text evidence="9">The sequence shown here is derived from an EMBL/GenBank/DDBJ whole genome shotgun (WGS) entry which is preliminary data.</text>
</comment>
<dbReference type="InterPro" id="IPR035906">
    <property type="entry name" value="MetI-like_sf"/>
</dbReference>
<dbReference type="SUPFAM" id="SSF161098">
    <property type="entry name" value="MetI-like"/>
    <property type="match status" value="1"/>
</dbReference>
<keyword evidence="5 7" id="KW-1133">Transmembrane helix</keyword>
<feature type="domain" description="ABC transmembrane type-1" evidence="8">
    <location>
        <begin position="73"/>
        <end position="284"/>
    </location>
</feature>
<dbReference type="RefSeq" id="WP_094012974.1">
    <property type="nucleotide sequence ID" value="NZ_NMQW01000002.1"/>
</dbReference>
<keyword evidence="6 7" id="KW-0472">Membrane</keyword>
<comment type="subcellular location">
    <subcellularLocation>
        <location evidence="1 7">Cell membrane</location>
        <topology evidence="1 7">Multi-pass membrane protein</topology>
    </subcellularLocation>
</comment>
<reference evidence="9 10" key="1">
    <citation type="submission" date="2017-07" db="EMBL/GenBank/DDBJ databases">
        <title>Genome sequencing and assembly of Paenibacillus rigui.</title>
        <authorList>
            <person name="Mayilraj S."/>
        </authorList>
    </citation>
    <scope>NUCLEOTIDE SEQUENCE [LARGE SCALE GENOMIC DNA]</scope>
    <source>
        <strain evidence="9 10">JCM 16352</strain>
    </source>
</reference>
<keyword evidence="2 7" id="KW-0813">Transport</keyword>
<evidence type="ECO:0000256" key="5">
    <source>
        <dbReference type="ARBA" id="ARBA00022989"/>
    </source>
</evidence>
<dbReference type="PANTHER" id="PTHR30193:SF37">
    <property type="entry name" value="INNER MEMBRANE ABC TRANSPORTER PERMEASE PROTEIN YCJO"/>
    <property type="match status" value="1"/>
</dbReference>
<evidence type="ECO:0000256" key="7">
    <source>
        <dbReference type="RuleBase" id="RU363032"/>
    </source>
</evidence>
<evidence type="ECO:0000256" key="6">
    <source>
        <dbReference type="ARBA" id="ARBA00023136"/>
    </source>
</evidence>
<feature type="transmembrane region" description="Helical" evidence="7">
    <location>
        <begin position="157"/>
        <end position="179"/>
    </location>
</feature>
<keyword evidence="10" id="KW-1185">Reference proteome</keyword>
<dbReference type="GO" id="GO:0005886">
    <property type="term" value="C:plasma membrane"/>
    <property type="evidence" value="ECO:0007669"/>
    <property type="project" value="UniProtKB-SubCell"/>
</dbReference>
<dbReference type="PROSITE" id="PS50928">
    <property type="entry name" value="ABC_TM1"/>
    <property type="match status" value="1"/>
</dbReference>
<sequence>MNVVKNKWKDRAVFLSFVAPVILLILISAEIPFLMSLYYSFTKWNGISKNITFIGFKNFIELFTQDKDALKAFLFTVQFSVFNIIGTNVLALVFAVFLTKKLKLNNVLRAAFFVPYIVSLVIIGFIWKFIFSSAFTSLYNWTHWDFFNWSWLGTPNLAFVSVVLVSIWQSVGFYMMIYITGLQAIPSDLNEAAGIDGANSFQRFFKITLPLLIPSLTVALFMSISNSLKIFDIIFTLTFGGPGKSTTSTTMDIYSEAFVNNRFGYATAKSLVFVVIILIITFIQVKFFKSKEVEA</sequence>
<dbReference type="Pfam" id="PF00528">
    <property type="entry name" value="BPD_transp_1"/>
    <property type="match status" value="1"/>
</dbReference>
<evidence type="ECO:0000256" key="2">
    <source>
        <dbReference type="ARBA" id="ARBA00022448"/>
    </source>
</evidence>
<evidence type="ECO:0000313" key="9">
    <source>
        <dbReference type="EMBL" id="OXM87724.1"/>
    </source>
</evidence>
<organism evidence="9 10">
    <name type="scientific">Paenibacillus rigui</name>
    <dbReference type="NCBI Taxonomy" id="554312"/>
    <lineage>
        <taxon>Bacteria</taxon>
        <taxon>Bacillati</taxon>
        <taxon>Bacillota</taxon>
        <taxon>Bacilli</taxon>
        <taxon>Bacillales</taxon>
        <taxon>Paenibacillaceae</taxon>
        <taxon>Paenibacillus</taxon>
    </lineage>
</organism>
<dbReference type="CDD" id="cd06261">
    <property type="entry name" value="TM_PBP2"/>
    <property type="match status" value="1"/>
</dbReference>
<keyword evidence="3" id="KW-1003">Cell membrane</keyword>
<evidence type="ECO:0000256" key="3">
    <source>
        <dbReference type="ARBA" id="ARBA00022475"/>
    </source>
</evidence>
<comment type="similarity">
    <text evidence="7">Belongs to the binding-protein-dependent transport system permease family.</text>
</comment>
<feature type="transmembrane region" description="Helical" evidence="7">
    <location>
        <begin position="110"/>
        <end position="131"/>
    </location>
</feature>
<dbReference type="AlphaFoldDB" id="A0A229UWC0"/>
<evidence type="ECO:0000256" key="4">
    <source>
        <dbReference type="ARBA" id="ARBA00022692"/>
    </source>
</evidence>
<gene>
    <name evidence="9" type="ORF">CF651_00970</name>
</gene>
<name>A0A229UWC0_9BACL</name>
<accession>A0A229UWC0</accession>
<evidence type="ECO:0000259" key="8">
    <source>
        <dbReference type="PROSITE" id="PS50928"/>
    </source>
</evidence>
<keyword evidence="4 7" id="KW-0812">Transmembrane</keyword>